<proteinExistence type="inferred from homology"/>
<dbReference type="GO" id="GO:0046872">
    <property type="term" value="F:metal ion binding"/>
    <property type="evidence" value="ECO:0007669"/>
    <property type="project" value="UniProtKB-KW"/>
</dbReference>
<comment type="similarity">
    <text evidence="1">Belongs to the iron/ascorbate-dependent oxidoreductase family.</text>
</comment>
<name>A0A507C5J1_9FUNG</name>
<reference evidence="3 4" key="1">
    <citation type="journal article" date="2019" name="Sci. Rep.">
        <title>Comparative genomics of chytrid fungi reveal insights into the obligate biotrophic and pathogenic lifestyle of Synchytrium endobioticum.</title>
        <authorList>
            <person name="van de Vossenberg B.T.L.H."/>
            <person name="Warris S."/>
            <person name="Nguyen H.D.T."/>
            <person name="van Gent-Pelzer M.P.E."/>
            <person name="Joly D.L."/>
            <person name="van de Geest H.C."/>
            <person name="Bonants P.J.M."/>
            <person name="Smith D.S."/>
            <person name="Levesque C.A."/>
            <person name="van der Lee T.A.J."/>
        </authorList>
    </citation>
    <scope>NUCLEOTIDE SEQUENCE [LARGE SCALE GENOMIC DNA]</scope>
    <source>
        <strain evidence="3 4">JEL517</strain>
    </source>
</reference>
<keyword evidence="4" id="KW-1185">Reference proteome</keyword>
<dbReference type="SUPFAM" id="SSF51197">
    <property type="entry name" value="Clavaminate synthase-like"/>
    <property type="match status" value="1"/>
</dbReference>
<dbReference type="InterPro" id="IPR005123">
    <property type="entry name" value="Oxoglu/Fe-dep_dioxygenase_dom"/>
</dbReference>
<dbReference type="Pfam" id="PF03171">
    <property type="entry name" value="2OG-FeII_Oxy"/>
    <property type="match status" value="1"/>
</dbReference>
<evidence type="ECO:0000256" key="1">
    <source>
        <dbReference type="RuleBase" id="RU003682"/>
    </source>
</evidence>
<dbReference type="Pfam" id="PF14226">
    <property type="entry name" value="DIOX_N"/>
    <property type="match status" value="1"/>
</dbReference>
<dbReference type="OrthoDB" id="406156at2759"/>
<keyword evidence="1" id="KW-0560">Oxidoreductase</keyword>
<dbReference type="Gene3D" id="2.60.120.330">
    <property type="entry name" value="B-lactam Antibiotic, Isopenicillin N Synthase, Chain"/>
    <property type="match status" value="1"/>
</dbReference>
<dbReference type="RefSeq" id="XP_031026580.1">
    <property type="nucleotide sequence ID" value="XM_031167590.1"/>
</dbReference>
<dbReference type="InterPro" id="IPR026992">
    <property type="entry name" value="DIOX_N"/>
</dbReference>
<keyword evidence="1" id="KW-0479">Metal-binding</keyword>
<dbReference type="InterPro" id="IPR050231">
    <property type="entry name" value="Iron_ascorbate_oxido_reductase"/>
</dbReference>
<gene>
    <name evidence="3" type="ORF">SmJEL517_g01662</name>
</gene>
<dbReference type="EMBL" id="QEAO01000005">
    <property type="protein sequence ID" value="TPX36267.1"/>
    <property type="molecule type" value="Genomic_DNA"/>
</dbReference>
<dbReference type="GeneID" id="42002887"/>
<keyword evidence="1" id="KW-0408">Iron</keyword>
<organism evidence="3 4">
    <name type="scientific">Synchytrium microbalum</name>
    <dbReference type="NCBI Taxonomy" id="1806994"/>
    <lineage>
        <taxon>Eukaryota</taxon>
        <taxon>Fungi</taxon>
        <taxon>Fungi incertae sedis</taxon>
        <taxon>Chytridiomycota</taxon>
        <taxon>Chytridiomycota incertae sedis</taxon>
        <taxon>Chytridiomycetes</taxon>
        <taxon>Synchytriales</taxon>
        <taxon>Synchytriaceae</taxon>
        <taxon>Synchytrium</taxon>
    </lineage>
</organism>
<dbReference type="GO" id="GO:0016491">
    <property type="term" value="F:oxidoreductase activity"/>
    <property type="evidence" value="ECO:0007669"/>
    <property type="project" value="UniProtKB-KW"/>
</dbReference>
<evidence type="ECO:0000259" key="2">
    <source>
        <dbReference type="PROSITE" id="PS51471"/>
    </source>
</evidence>
<accession>A0A507C5J1</accession>
<dbReference type="AlphaFoldDB" id="A0A507C5J1"/>
<dbReference type="Proteomes" id="UP000319731">
    <property type="component" value="Unassembled WGS sequence"/>
</dbReference>
<protein>
    <recommendedName>
        <fullName evidence="2">Fe2OG dioxygenase domain-containing protein</fullName>
    </recommendedName>
</protein>
<feature type="domain" description="Fe2OG dioxygenase" evidence="2">
    <location>
        <begin position="175"/>
        <end position="281"/>
    </location>
</feature>
<dbReference type="InterPro" id="IPR044861">
    <property type="entry name" value="IPNS-like_FE2OG_OXY"/>
</dbReference>
<comment type="caution">
    <text evidence="3">The sequence shown here is derived from an EMBL/GenBank/DDBJ whole genome shotgun (WGS) entry which is preliminary data.</text>
</comment>
<dbReference type="InterPro" id="IPR027443">
    <property type="entry name" value="IPNS-like_sf"/>
</dbReference>
<dbReference type="PANTHER" id="PTHR47990">
    <property type="entry name" value="2-OXOGLUTARATE (2OG) AND FE(II)-DEPENDENT OXYGENASE SUPERFAMILY PROTEIN-RELATED"/>
    <property type="match status" value="1"/>
</dbReference>
<dbReference type="STRING" id="1806994.A0A507C5J1"/>
<sequence>MSDPWDSIDTVKIAVVDWKLHSQNRELLKKQINDAARTLGFFVLINHPIDKNLIDGSFQLAKDVFAQPAAEKEKYEMGTTGNYFGYKAPRKMPGANNGDHNEMYNISKDLLRDPVAAQNQLRPLVDAYPKTKAFAEECHSLVCDILKICAEVLEIPKEAGGANYLLSRHRFEAKSGDQIRLLQYPPPPPEFEKNELLFAHTDYGSVTLLFTQSVGGLQICDPEDKQWRYVRPLDGSIIVNLGDAVQHWTKGYWRSNLHRVTAPPAFQRHMTRHSVVYFARPEDAVVLERIPSPFIPEDTVEEKQRKITAEEWIKARVLYGVTGQQQSYL</sequence>
<evidence type="ECO:0000313" key="3">
    <source>
        <dbReference type="EMBL" id="TPX36267.1"/>
    </source>
</evidence>
<dbReference type="PROSITE" id="PS51471">
    <property type="entry name" value="FE2OG_OXY"/>
    <property type="match status" value="1"/>
</dbReference>
<evidence type="ECO:0000313" key="4">
    <source>
        <dbReference type="Proteomes" id="UP000319731"/>
    </source>
</evidence>